<keyword evidence="3" id="KW-0964">Secreted</keyword>
<dbReference type="GO" id="GO:0016485">
    <property type="term" value="P:protein processing"/>
    <property type="evidence" value="ECO:0007669"/>
    <property type="project" value="UniProtKB-ARBA"/>
</dbReference>
<evidence type="ECO:0000256" key="10">
    <source>
        <dbReference type="SAM" id="SignalP"/>
    </source>
</evidence>
<feature type="chain" id="PRO_5005290072" description="chymotrypsin" evidence="10">
    <location>
        <begin position="20"/>
        <end position="248"/>
    </location>
</feature>
<keyword evidence="6 9" id="KW-0720">Serine protease</keyword>
<evidence type="ECO:0000256" key="2">
    <source>
        <dbReference type="ARBA" id="ARBA00007664"/>
    </source>
</evidence>
<dbReference type="InterPro" id="IPR033116">
    <property type="entry name" value="TRYPSIN_SER"/>
</dbReference>
<organism evidence="12 13">
    <name type="scientific">Lasius niger</name>
    <name type="common">Black garden ant</name>
    <dbReference type="NCBI Taxonomy" id="67767"/>
    <lineage>
        <taxon>Eukaryota</taxon>
        <taxon>Metazoa</taxon>
        <taxon>Ecdysozoa</taxon>
        <taxon>Arthropoda</taxon>
        <taxon>Hexapoda</taxon>
        <taxon>Insecta</taxon>
        <taxon>Pterygota</taxon>
        <taxon>Neoptera</taxon>
        <taxon>Endopterygota</taxon>
        <taxon>Hymenoptera</taxon>
        <taxon>Apocrita</taxon>
        <taxon>Aculeata</taxon>
        <taxon>Formicoidea</taxon>
        <taxon>Formicidae</taxon>
        <taxon>Formicinae</taxon>
        <taxon>Lasius</taxon>
        <taxon>Lasius</taxon>
    </lineage>
</organism>
<evidence type="ECO:0000256" key="9">
    <source>
        <dbReference type="RuleBase" id="RU363034"/>
    </source>
</evidence>
<dbReference type="FunFam" id="2.40.10.10:FF:000047">
    <property type="entry name" value="Trypsin eta"/>
    <property type="match status" value="1"/>
</dbReference>
<dbReference type="OrthoDB" id="6755574at2759"/>
<keyword evidence="10" id="KW-0732">Signal</keyword>
<evidence type="ECO:0000256" key="7">
    <source>
        <dbReference type="ARBA" id="ARBA00023157"/>
    </source>
</evidence>
<comment type="similarity">
    <text evidence="2">Belongs to the peptidase S1 family.</text>
</comment>
<dbReference type="PROSITE" id="PS00134">
    <property type="entry name" value="TRYPSIN_HIS"/>
    <property type="match status" value="1"/>
</dbReference>
<dbReference type="STRING" id="67767.A0A0J7KKN1"/>
<dbReference type="AlphaFoldDB" id="A0A0J7KKN1"/>
<protein>
    <recommendedName>
        <fullName evidence="8">chymotrypsin</fullName>
        <ecNumber evidence="8">3.4.21.1</ecNumber>
    </recommendedName>
</protein>
<dbReference type="GO" id="GO:0004252">
    <property type="term" value="F:serine-type endopeptidase activity"/>
    <property type="evidence" value="ECO:0007669"/>
    <property type="project" value="UniProtKB-EC"/>
</dbReference>
<dbReference type="CDD" id="cd00190">
    <property type="entry name" value="Tryp_SPc"/>
    <property type="match status" value="1"/>
</dbReference>
<dbReference type="InterPro" id="IPR050430">
    <property type="entry name" value="Peptidase_S1"/>
</dbReference>
<keyword evidence="7" id="KW-1015">Disulfide bond</keyword>
<dbReference type="GO" id="GO:0005576">
    <property type="term" value="C:extracellular region"/>
    <property type="evidence" value="ECO:0007669"/>
    <property type="project" value="UniProtKB-SubCell"/>
</dbReference>
<dbReference type="InterPro" id="IPR018114">
    <property type="entry name" value="TRYPSIN_HIS"/>
</dbReference>
<dbReference type="Proteomes" id="UP000036403">
    <property type="component" value="Unassembled WGS sequence"/>
</dbReference>
<sequence length="248" mass="26400">MLPLAIFLFVGVLAQQTFADEPEAIVGGTPAALGEFPWQVSLNVNGGHICGGSIIAPTKILTAAHCVDGLVRPPYSNFRIVTGTIESSRGQFHNVQSVRVHPSYTGQQRDAWRNDVAVITLQRPIQYNQNQSPIALTDSQPAPGTLCTLSGWGKTSANGPLARTLLKMNQSVISLSQCQQRHRGMPLDNSHLCALNRRGIGACQGDSGGPLIANGKQVGITSWVVPCAAGEPDAYANVFSLRSFILSS</sequence>
<reference evidence="12 13" key="1">
    <citation type="submission" date="2015-04" db="EMBL/GenBank/DDBJ databases">
        <title>Lasius niger genome sequencing.</title>
        <authorList>
            <person name="Konorov E.A."/>
            <person name="Nikitin M.A."/>
            <person name="Kirill M.V."/>
            <person name="Chang P."/>
        </authorList>
    </citation>
    <scope>NUCLEOTIDE SEQUENCE [LARGE SCALE GENOMIC DNA]</scope>
    <source>
        <tissue evidence="12">Whole</tissue>
    </source>
</reference>
<dbReference type="PRINTS" id="PR00722">
    <property type="entry name" value="CHYMOTRYPSIN"/>
</dbReference>
<evidence type="ECO:0000313" key="12">
    <source>
        <dbReference type="EMBL" id="KMQ90968.1"/>
    </source>
</evidence>
<dbReference type="PROSITE" id="PS50240">
    <property type="entry name" value="TRYPSIN_DOM"/>
    <property type="match status" value="1"/>
</dbReference>
<dbReference type="InterPro" id="IPR001254">
    <property type="entry name" value="Trypsin_dom"/>
</dbReference>
<evidence type="ECO:0000256" key="3">
    <source>
        <dbReference type="ARBA" id="ARBA00022525"/>
    </source>
</evidence>
<dbReference type="SUPFAM" id="SSF50494">
    <property type="entry name" value="Trypsin-like serine proteases"/>
    <property type="match status" value="1"/>
</dbReference>
<dbReference type="PANTHER" id="PTHR24276">
    <property type="entry name" value="POLYSERASE-RELATED"/>
    <property type="match status" value="1"/>
</dbReference>
<evidence type="ECO:0000256" key="5">
    <source>
        <dbReference type="ARBA" id="ARBA00022801"/>
    </source>
</evidence>
<dbReference type="InterPro" id="IPR001314">
    <property type="entry name" value="Peptidase_S1A"/>
</dbReference>
<dbReference type="Pfam" id="PF00089">
    <property type="entry name" value="Trypsin"/>
    <property type="match status" value="1"/>
</dbReference>
<dbReference type="PROSITE" id="PS00135">
    <property type="entry name" value="TRYPSIN_SER"/>
    <property type="match status" value="1"/>
</dbReference>
<gene>
    <name evidence="12" type="ORF">RF55_9215</name>
</gene>
<proteinExistence type="inferred from homology"/>
<evidence type="ECO:0000256" key="4">
    <source>
        <dbReference type="ARBA" id="ARBA00022670"/>
    </source>
</evidence>
<name>A0A0J7KKN1_LASNI</name>
<accession>A0A0J7KKN1</accession>
<keyword evidence="5 9" id="KW-0378">Hydrolase</keyword>
<dbReference type="PaxDb" id="67767-A0A0J7KKN1"/>
<evidence type="ECO:0000313" key="13">
    <source>
        <dbReference type="Proteomes" id="UP000036403"/>
    </source>
</evidence>
<comment type="caution">
    <text evidence="12">The sequence shown here is derived from an EMBL/GenBank/DDBJ whole genome shotgun (WGS) entry which is preliminary data.</text>
</comment>
<dbReference type="SMART" id="SM00020">
    <property type="entry name" value="Tryp_SPc"/>
    <property type="match status" value="1"/>
</dbReference>
<comment type="subcellular location">
    <subcellularLocation>
        <location evidence="1">Secreted</location>
        <location evidence="1">Extracellular space</location>
    </subcellularLocation>
</comment>
<feature type="signal peptide" evidence="10">
    <location>
        <begin position="1"/>
        <end position="19"/>
    </location>
</feature>
<dbReference type="InterPro" id="IPR043504">
    <property type="entry name" value="Peptidase_S1_PA_chymotrypsin"/>
</dbReference>
<dbReference type="Gene3D" id="2.40.10.10">
    <property type="entry name" value="Trypsin-like serine proteases"/>
    <property type="match status" value="2"/>
</dbReference>
<keyword evidence="4 9" id="KW-0645">Protease</keyword>
<keyword evidence="13" id="KW-1185">Reference proteome</keyword>
<dbReference type="EC" id="3.4.21.1" evidence="8"/>
<evidence type="ECO:0000256" key="8">
    <source>
        <dbReference type="ARBA" id="ARBA00044036"/>
    </source>
</evidence>
<dbReference type="PANTHER" id="PTHR24276:SF98">
    <property type="entry name" value="FI18310P1-RELATED"/>
    <property type="match status" value="1"/>
</dbReference>
<evidence type="ECO:0000256" key="1">
    <source>
        <dbReference type="ARBA" id="ARBA00004239"/>
    </source>
</evidence>
<evidence type="ECO:0000256" key="6">
    <source>
        <dbReference type="ARBA" id="ARBA00022825"/>
    </source>
</evidence>
<feature type="domain" description="Peptidase S1" evidence="11">
    <location>
        <begin position="25"/>
        <end position="248"/>
    </location>
</feature>
<dbReference type="InterPro" id="IPR009003">
    <property type="entry name" value="Peptidase_S1_PA"/>
</dbReference>
<dbReference type="EMBL" id="LBMM01006062">
    <property type="protein sequence ID" value="KMQ90968.1"/>
    <property type="molecule type" value="Genomic_DNA"/>
</dbReference>
<evidence type="ECO:0000259" key="11">
    <source>
        <dbReference type="PROSITE" id="PS50240"/>
    </source>
</evidence>